<gene>
    <name evidence="2" type="ORF">MetMK1DRAFT_00005450</name>
</gene>
<dbReference type="GO" id="GO:0016151">
    <property type="term" value="F:nickel cation binding"/>
    <property type="evidence" value="ECO:0007669"/>
    <property type="project" value="InterPro"/>
</dbReference>
<protein>
    <submittedName>
        <fullName evidence="2">Coenzyme F420-reducing hydrogenase, alpha subunit</fullName>
    </submittedName>
</protein>
<dbReference type="OrthoDB" id="42371at2157"/>
<dbReference type="InterPro" id="IPR050867">
    <property type="entry name" value="NiFe/NiFeSe_hydrgnase_LSU"/>
</dbReference>
<dbReference type="Proteomes" id="UP000003980">
    <property type="component" value="Unassembled WGS sequence"/>
</dbReference>
<feature type="binding site" evidence="1">
    <location>
        <position position="34"/>
    </location>
    <ligand>
        <name>Mg(2+)</name>
        <dbReference type="ChEBI" id="CHEBI:18420"/>
    </ligand>
</feature>
<proteinExistence type="predicted"/>
<keyword evidence="1" id="KW-0479">Metal-binding</keyword>
<keyword evidence="1" id="KW-0533">Nickel</keyword>
<dbReference type="STRING" id="671065.MetMK1DRAFT_00005450"/>
<dbReference type="InterPro" id="IPR029014">
    <property type="entry name" value="NiFe-Hase_large"/>
</dbReference>
<dbReference type="AlphaFoldDB" id="H2C1C2"/>
<keyword evidence="1" id="KW-0460">Magnesium</keyword>
<dbReference type="Pfam" id="PF00374">
    <property type="entry name" value="NiFeSe_Hases"/>
    <property type="match status" value="1"/>
</dbReference>
<dbReference type="RefSeq" id="WP_009070393.1">
    <property type="nucleotide sequence ID" value="NZ_JH597761.1"/>
</dbReference>
<dbReference type="eggNOG" id="arCOG01549">
    <property type="taxonomic scope" value="Archaea"/>
</dbReference>
<feature type="binding site" evidence="1">
    <location>
        <position position="319"/>
    </location>
    <ligand>
        <name>Mg(2+)</name>
        <dbReference type="ChEBI" id="CHEBI:18420"/>
    </ligand>
</feature>
<keyword evidence="1" id="KW-0408">Iron</keyword>
<evidence type="ECO:0000313" key="3">
    <source>
        <dbReference type="Proteomes" id="UP000003980"/>
    </source>
</evidence>
<evidence type="ECO:0000313" key="2">
    <source>
        <dbReference type="EMBL" id="EHP70043.1"/>
    </source>
</evidence>
<name>H2C1C2_9CREN</name>
<evidence type="ECO:0000256" key="1">
    <source>
        <dbReference type="PIRSR" id="PIRSR601501-1"/>
    </source>
</evidence>
<dbReference type="EMBL" id="JH597761">
    <property type="protein sequence ID" value="EHP70043.1"/>
    <property type="molecule type" value="Genomic_DNA"/>
</dbReference>
<feature type="binding site" evidence="1">
    <location>
        <position position="361"/>
    </location>
    <ligand>
        <name>Ni(2+)</name>
        <dbReference type="ChEBI" id="CHEBI:49786"/>
    </ligand>
</feature>
<dbReference type="Gene3D" id="1.10.645.10">
    <property type="entry name" value="Cytochrome-c3 Hydrogenase, chain B"/>
    <property type="match status" value="2"/>
</dbReference>
<sequence length="384" mass="42807">MTPLDIETIELRVEIEKNVVTKVTSSGNRLRGYERAFVGKDPIELLRIIPRVLSTCSQSHVLAYAEAVAEPGNWEEASRIMAILEIVESHMKHPYAYWFPYLGGEEYSFPSGIKFRRINEATRKVRTLMEKVGGKWPSVGHLSPGAGVRFRLQDLIDVIKVFQEQTIGMDLDSFLELSDLEELRGDSALLNKVEPWRAGLKRYLVIGFPFRGDFSPHLITDEGNTVTYSGQTVEVGPLAQALSVDPLIRKLHHMWGPSPLLRELSRLRIVAFLLRELRDVDLVSEGVKIRGGGVGGVESIRGSLIHIVDLGEKVRDYRIVQPTTFNASPGGALEKAVQGIPVNDPRSPWEISLAVSSLDSCFVTQVEVFNEGKFVLSKRIGGFC</sequence>
<accession>H2C1C2</accession>
<dbReference type="SUPFAM" id="SSF56762">
    <property type="entry name" value="HydB/Nqo4-like"/>
    <property type="match status" value="1"/>
</dbReference>
<dbReference type="InterPro" id="IPR001501">
    <property type="entry name" value="Ni-dep_hyd_lsu"/>
</dbReference>
<feature type="binding site" evidence="1">
    <location>
        <position position="56"/>
    </location>
    <ligand>
        <name>Fe cation</name>
        <dbReference type="ChEBI" id="CHEBI:24875"/>
    </ligand>
</feature>
<dbReference type="PANTHER" id="PTHR42958">
    <property type="entry name" value="HYDROGENASE-2 LARGE CHAIN"/>
    <property type="match status" value="1"/>
</dbReference>
<dbReference type="PANTHER" id="PTHR42958:SF4">
    <property type="entry name" value="HYDROGENASE EXPRESSION_FORMATION PROTEIN HUPK"/>
    <property type="match status" value="1"/>
</dbReference>
<comment type="cofactor">
    <cofactor evidence="1">
        <name>Ni(2+)</name>
        <dbReference type="ChEBI" id="CHEBI:49786"/>
    </cofactor>
</comment>
<comment type="cofactor">
    <cofactor evidence="1">
        <name>Fe cation</name>
        <dbReference type="ChEBI" id="CHEBI:24875"/>
    </cofactor>
</comment>
<dbReference type="HOGENOM" id="CLU_728845_0_0_2"/>
<organism evidence="2 3">
    <name type="scientific">Metallosphaera yellowstonensis MK1</name>
    <dbReference type="NCBI Taxonomy" id="671065"/>
    <lineage>
        <taxon>Archaea</taxon>
        <taxon>Thermoproteota</taxon>
        <taxon>Thermoprotei</taxon>
        <taxon>Sulfolobales</taxon>
        <taxon>Sulfolobaceae</taxon>
        <taxon>Metallosphaera</taxon>
    </lineage>
</organism>
<reference evidence="2 3" key="1">
    <citation type="submission" date="2012-01" db="EMBL/GenBank/DDBJ databases">
        <title>Improved High-Quality Draft sequence of Metallosphaera yellowstonensis MK1.</title>
        <authorList>
            <consortium name="US DOE Joint Genome Institute"/>
            <person name="Lucas S."/>
            <person name="Han J."/>
            <person name="Cheng J.-F."/>
            <person name="Goodwin L."/>
            <person name="Pitluck S."/>
            <person name="Peters L."/>
            <person name="Teshima H."/>
            <person name="Detter J.C."/>
            <person name="Han C."/>
            <person name="Tapia R."/>
            <person name="Land M."/>
            <person name="Hauser L."/>
            <person name="Kyrpides N."/>
            <person name="Kozubal M."/>
            <person name="Macur R.E."/>
            <person name="Jay Z."/>
            <person name="Inskeep W."/>
            <person name="Woyke T."/>
        </authorList>
    </citation>
    <scope>NUCLEOTIDE SEQUENCE [LARGE SCALE GENOMIC DNA]</scope>
    <source>
        <strain evidence="2 3">MK1</strain>
    </source>
</reference>
<feature type="binding site" evidence="1">
    <location>
        <position position="56"/>
    </location>
    <ligand>
        <name>Ni(2+)</name>
        <dbReference type="ChEBI" id="CHEBI:49786"/>
    </ligand>
</feature>
<keyword evidence="3" id="KW-1185">Reference proteome</keyword>